<gene>
    <name evidence="1" type="ORF">DWW89_06515</name>
</gene>
<evidence type="ECO:0000313" key="1">
    <source>
        <dbReference type="EMBL" id="RGU26092.1"/>
    </source>
</evidence>
<sequence>MLINSNKENVKFISYTGKYPNLCCGDLTLEIDGEKVIFGSMYCSRMSERKGICPIFWHSGGYIRNYEAYTGEWQIDVDKIPEKYRKYASEIDEVFNANVPYGCCGGCE</sequence>
<evidence type="ECO:0000313" key="2">
    <source>
        <dbReference type="Proteomes" id="UP000283765"/>
    </source>
</evidence>
<organism evidence="1 2">
    <name type="scientific">Agathobacter rectalis</name>
    <dbReference type="NCBI Taxonomy" id="39491"/>
    <lineage>
        <taxon>Bacteria</taxon>
        <taxon>Bacillati</taxon>
        <taxon>Bacillota</taxon>
        <taxon>Clostridia</taxon>
        <taxon>Lachnospirales</taxon>
        <taxon>Lachnospiraceae</taxon>
        <taxon>Agathobacter</taxon>
    </lineage>
</organism>
<protein>
    <submittedName>
        <fullName evidence="1">Uncharacterized protein</fullName>
    </submittedName>
</protein>
<accession>A0A412RQW2</accession>
<dbReference type="EMBL" id="QRXR01000008">
    <property type="protein sequence ID" value="RGU26092.1"/>
    <property type="molecule type" value="Genomic_DNA"/>
</dbReference>
<comment type="caution">
    <text evidence="1">The sequence shown here is derived from an EMBL/GenBank/DDBJ whole genome shotgun (WGS) entry which is preliminary data.</text>
</comment>
<dbReference type="AlphaFoldDB" id="A0A412RQW2"/>
<dbReference type="Proteomes" id="UP000283765">
    <property type="component" value="Unassembled WGS sequence"/>
</dbReference>
<dbReference type="RefSeq" id="WP_117993499.1">
    <property type="nucleotide sequence ID" value="NZ_QRXR01000008.1"/>
</dbReference>
<proteinExistence type="predicted"/>
<reference evidence="1 2" key="1">
    <citation type="submission" date="2018-08" db="EMBL/GenBank/DDBJ databases">
        <title>A genome reference for cultivated species of the human gut microbiota.</title>
        <authorList>
            <person name="Zou Y."/>
            <person name="Xue W."/>
            <person name="Luo G."/>
        </authorList>
    </citation>
    <scope>NUCLEOTIDE SEQUENCE [LARGE SCALE GENOMIC DNA]</scope>
    <source>
        <strain evidence="1 2">AF17-27</strain>
    </source>
</reference>
<name>A0A412RQW2_9FIRM</name>